<comment type="pathway">
    <text evidence="5">Isoprenoid biosynthesis; isopentenyl diphosphate biosynthesis via DXP pathway; isopentenyl diphosphate from 1-deoxy-D-xylulose 5-phosphate: step 6/6.</text>
</comment>
<sequence>MPNRKKVVLAEPRSFCAGVRRAISIIELALERHGPPVYVRKEIVHNHHVVRTLRERGAVFVDSESEVPEGAVCVFSAHGVAPEVRDNARARRLDVIDATCPLVSKVHQEAVRFARGGRTLLLIGHAEHEEVEGTFGHAPDRTIVVEDVAGAERLDLPADTPVAYLTQTTLSVDETRDIIAVLERRFTDLLGPGTDDICYASQNRQDAVKAIVPRSDLVLVVGSRNSSNSIRMVEVARRLGTPAHLVPDAGELDPAWLEGVGTVGLSAGASAPEELVRGVLVVLAEHGYAHTELERVAEEDIVFTPPARLTRPAPAP</sequence>
<feature type="active site" description="Proton donor" evidence="5">
    <location>
        <position position="130"/>
    </location>
</feature>
<feature type="binding site" evidence="5">
    <location>
        <position position="78"/>
    </location>
    <ligand>
        <name>dimethylallyl diphosphate</name>
        <dbReference type="ChEBI" id="CHEBI:57623"/>
    </ligand>
</feature>
<feature type="binding site" evidence="5">
    <location>
        <position position="226"/>
    </location>
    <ligand>
        <name>isopentenyl diphosphate</name>
        <dbReference type="ChEBI" id="CHEBI:128769"/>
    </ligand>
</feature>
<dbReference type="Proteomes" id="UP001595923">
    <property type="component" value="Unassembled WGS sequence"/>
</dbReference>
<organism evidence="6 7">
    <name type="scientific">Nocardiopsis mangrovi</name>
    <dbReference type="NCBI Taxonomy" id="1179818"/>
    <lineage>
        <taxon>Bacteria</taxon>
        <taxon>Bacillati</taxon>
        <taxon>Actinomycetota</taxon>
        <taxon>Actinomycetes</taxon>
        <taxon>Streptosporangiales</taxon>
        <taxon>Nocardiopsidaceae</taxon>
        <taxon>Nocardiopsis</taxon>
    </lineage>
</organism>
<feature type="binding site" evidence="5">
    <location>
        <position position="45"/>
    </location>
    <ligand>
        <name>isopentenyl diphosphate</name>
        <dbReference type="ChEBI" id="CHEBI:128769"/>
    </ligand>
</feature>
<dbReference type="EMBL" id="JBHSFQ010000002">
    <property type="protein sequence ID" value="MFC4560998.1"/>
    <property type="molecule type" value="Genomic_DNA"/>
</dbReference>
<dbReference type="PANTHER" id="PTHR30426:SF0">
    <property type="entry name" value="4-HYDROXY-3-METHYLBUT-2-ENYL DIPHOSPHATE REDUCTASE"/>
    <property type="match status" value="1"/>
</dbReference>
<feature type="binding site" evidence="5">
    <location>
        <position position="228"/>
    </location>
    <ligand>
        <name>dimethylallyl diphosphate</name>
        <dbReference type="ChEBI" id="CHEBI:57623"/>
    </ligand>
</feature>
<proteinExistence type="inferred from homology"/>
<feature type="binding site" evidence="5">
    <location>
        <position position="226"/>
    </location>
    <ligand>
        <name>(2E)-4-hydroxy-3-methylbut-2-enyl diphosphate</name>
        <dbReference type="ChEBI" id="CHEBI:128753"/>
    </ligand>
</feature>
<dbReference type="HAMAP" id="MF_00191">
    <property type="entry name" value="IspH"/>
    <property type="match status" value="1"/>
</dbReference>
<dbReference type="Gene3D" id="3.40.1010.20">
    <property type="entry name" value="4-hydroxy-3-methylbut-2-enyl diphosphate reductase, catalytic domain"/>
    <property type="match status" value="2"/>
</dbReference>
<evidence type="ECO:0000256" key="1">
    <source>
        <dbReference type="ARBA" id="ARBA00022485"/>
    </source>
</evidence>
<comment type="function">
    <text evidence="5">Catalyzes the conversion of 1-hydroxy-2-methyl-2-(E)-butenyl 4-diphosphate (HMBPP) into a mixture of isopentenyl diphosphate (IPP) and dimethylallyl diphosphate (DMAPP). Acts in the terminal step of the DOXP/MEP pathway for isoprenoid precursor biosynthesis.</text>
</comment>
<accession>A0ABV9DTR6</accession>
<evidence type="ECO:0000256" key="4">
    <source>
        <dbReference type="ARBA" id="ARBA00023014"/>
    </source>
</evidence>
<feature type="binding site" evidence="5">
    <location>
        <position position="16"/>
    </location>
    <ligand>
        <name>[4Fe-4S] cluster</name>
        <dbReference type="ChEBI" id="CHEBI:49883"/>
    </ligand>
</feature>
<feature type="binding site" evidence="5">
    <location>
        <position position="198"/>
    </location>
    <ligand>
        <name>[4Fe-4S] cluster</name>
        <dbReference type="ChEBI" id="CHEBI:49883"/>
    </ligand>
</feature>
<feature type="binding site" evidence="5">
    <location>
        <position position="78"/>
    </location>
    <ligand>
        <name>(2E)-4-hydroxy-3-methylbut-2-enyl diphosphate</name>
        <dbReference type="ChEBI" id="CHEBI:128753"/>
    </ligand>
</feature>
<dbReference type="EC" id="1.17.7.4" evidence="5"/>
<dbReference type="PANTHER" id="PTHR30426">
    <property type="entry name" value="4-HYDROXY-3-METHYLBUT-2-ENYL DIPHOSPHATE REDUCTASE"/>
    <property type="match status" value="1"/>
</dbReference>
<evidence type="ECO:0000256" key="5">
    <source>
        <dbReference type="HAMAP-Rule" id="MF_00191"/>
    </source>
</evidence>
<feature type="binding site" evidence="5">
    <location>
        <position position="128"/>
    </location>
    <ligand>
        <name>(2E)-4-hydroxy-3-methylbut-2-enyl diphosphate</name>
        <dbReference type="ChEBI" id="CHEBI:128753"/>
    </ligand>
</feature>
<comment type="caution">
    <text evidence="6">The sequence shown here is derived from an EMBL/GenBank/DDBJ whole genome shotgun (WGS) entry which is preliminary data.</text>
</comment>
<keyword evidence="5 6" id="KW-0560">Oxidoreductase</keyword>
<keyword evidence="7" id="KW-1185">Reference proteome</keyword>
<evidence type="ECO:0000313" key="7">
    <source>
        <dbReference type="Proteomes" id="UP001595923"/>
    </source>
</evidence>
<feature type="binding site" evidence="5">
    <location>
        <position position="228"/>
    </location>
    <ligand>
        <name>(2E)-4-hydroxy-3-methylbut-2-enyl diphosphate</name>
        <dbReference type="ChEBI" id="CHEBI:128753"/>
    </ligand>
</feature>
<feature type="binding site" evidence="5">
    <location>
        <position position="128"/>
    </location>
    <ligand>
        <name>dimethylallyl diphosphate</name>
        <dbReference type="ChEBI" id="CHEBI:57623"/>
    </ligand>
</feature>
<protein>
    <recommendedName>
        <fullName evidence="5">4-hydroxy-3-methylbut-2-enyl diphosphate reductase</fullName>
        <shortName evidence="5">HMBPP reductase</shortName>
        <ecNumber evidence="5">1.17.7.4</ecNumber>
    </recommendedName>
</protein>
<feature type="binding site" evidence="5">
    <location>
        <position position="100"/>
    </location>
    <ligand>
        <name>[4Fe-4S] cluster</name>
        <dbReference type="ChEBI" id="CHEBI:49883"/>
    </ligand>
</feature>
<comment type="similarity">
    <text evidence="5">Belongs to the IspH family.</text>
</comment>
<feature type="binding site" evidence="5">
    <location>
        <position position="226"/>
    </location>
    <ligand>
        <name>dimethylallyl diphosphate</name>
        <dbReference type="ChEBI" id="CHEBI:57623"/>
    </ligand>
</feature>
<feature type="binding site" evidence="5">
    <location>
        <position position="228"/>
    </location>
    <ligand>
        <name>isopentenyl diphosphate</name>
        <dbReference type="ChEBI" id="CHEBI:128769"/>
    </ligand>
</feature>
<feature type="binding site" evidence="5">
    <location>
        <position position="227"/>
    </location>
    <ligand>
        <name>dimethylallyl diphosphate</name>
        <dbReference type="ChEBI" id="CHEBI:57623"/>
    </ligand>
</feature>
<dbReference type="RefSeq" id="WP_378571602.1">
    <property type="nucleotide sequence ID" value="NZ_JBHSFQ010000002.1"/>
</dbReference>
<name>A0ABV9DTR6_9ACTN</name>
<dbReference type="Pfam" id="PF02401">
    <property type="entry name" value="LYTB"/>
    <property type="match status" value="1"/>
</dbReference>
<evidence type="ECO:0000256" key="3">
    <source>
        <dbReference type="ARBA" id="ARBA00023004"/>
    </source>
</evidence>
<comment type="catalytic activity">
    <reaction evidence="5">
        <text>isopentenyl diphosphate + 2 oxidized [2Fe-2S]-[ferredoxin] + H2O = (2E)-4-hydroxy-3-methylbut-2-enyl diphosphate + 2 reduced [2Fe-2S]-[ferredoxin] + 2 H(+)</text>
        <dbReference type="Rhea" id="RHEA:24488"/>
        <dbReference type="Rhea" id="RHEA-COMP:10000"/>
        <dbReference type="Rhea" id="RHEA-COMP:10001"/>
        <dbReference type="ChEBI" id="CHEBI:15377"/>
        <dbReference type="ChEBI" id="CHEBI:15378"/>
        <dbReference type="ChEBI" id="CHEBI:33737"/>
        <dbReference type="ChEBI" id="CHEBI:33738"/>
        <dbReference type="ChEBI" id="CHEBI:128753"/>
        <dbReference type="ChEBI" id="CHEBI:128769"/>
        <dbReference type="EC" id="1.17.7.4"/>
    </reaction>
</comment>
<feature type="binding site" evidence="5">
    <location>
        <position position="227"/>
    </location>
    <ligand>
        <name>(2E)-4-hydroxy-3-methylbut-2-enyl diphosphate</name>
        <dbReference type="ChEBI" id="CHEBI:128753"/>
    </ligand>
</feature>
<feature type="binding site" evidence="5">
    <location>
        <position position="45"/>
    </location>
    <ligand>
        <name>(2E)-4-hydroxy-3-methylbut-2-enyl diphosphate</name>
        <dbReference type="ChEBI" id="CHEBI:128753"/>
    </ligand>
</feature>
<keyword evidence="3 5" id="KW-0408">Iron</keyword>
<gene>
    <name evidence="5 6" type="primary">ispH</name>
    <name evidence="6" type="ORF">ACFO4E_03905</name>
</gene>
<dbReference type="CDD" id="cd13944">
    <property type="entry name" value="lytB_ispH"/>
    <property type="match status" value="1"/>
</dbReference>
<feature type="binding site" evidence="5">
    <location>
        <position position="270"/>
    </location>
    <ligand>
        <name>(2E)-4-hydroxy-3-methylbut-2-enyl diphosphate</name>
        <dbReference type="ChEBI" id="CHEBI:128753"/>
    </ligand>
</feature>
<evidence type="ECO:0000256" key="2">
    <source>
        <dbReference type="ARBA" id="ARBA00022723"/>
    </source>
</evidence>
<feature type="binding site" evidence="5">
    <location>
        <position position="227"/>
    </location>
    <ligand>
        <name>isopentenyl diphosphate</name>
        <dbReference type="ChEBI" id="CHEBI:128769"/>
    </ligand>
</feature>
<comment type="catalytic activity">
    <reaction evidence="5">
        <text>dimethylallyl diphosphate + 2 oxidized [2Fe-2S]-[ferredoxin] + H2O = (2E)-4-hydroxy-3-methylbut-2-enyl diphosphate + 2 reduced [2Fe-2S]-[ferredoxin] + 2 H(+)</text>
        <dbReference type="Rhea" id="RHEA:24825"/>
        <dbReference type="Rhea" id="RHEA-COMP:10000"/>
        <dbReference type="Rhea" id="RHEA-COMP:10001"/>
        <dbReference type="ChEBI" id="CHEBI:15377"/>
        <dbReference type="ChEBI" id="CHEBI:15378"/>
        <dbReference type="ChEBI" id="CHEBI:33737"/>
        <dbReference type="ChEBI" id="CHEBI:33738"/>
        <dbReference type="ChEBI" id="CHEBI:57623"/>
        <dbReference type="ChEBI" id="CHEBI:128753"/>
        <dbReference type="EC" id="1.17.7.4"/>
    </reaction>
</comment>
<feature type="binding site" evidence="5">
    <location>
        <position position="270"/>
    </location>
    <ligand>
        <name>dimethylallyl diphosphate</name>
        <dbReference type="ChEBI" id="CHEBI:57623"/>
    </ligand>
</feature>
<reference evidence="7" key="1">
    <citation type="journal article" date="2019" name="Int. J. Syst. Evol. Microbiol.">
        <title>The Global Catalogue of Microorganisms (GCM) 10K type strain sequencing project: providing services to taxonomists for standard genome sequencing and annotation.</title>
        <authorList>
            <consortium name="The Broad Institute Genomics Platform"/>
            <consortium name="The Broad Institute Genome Sequencing Center for Infectious Disease"/>
            <person name="Wu L."/>
            <person name="Ma J."/>
        </authorList>
    </citation>
    <scope>NUCLEOTIDE SEQUENCE [LARGE SCALE GENOMIC DNA]</scope>
    <source>
        <strain evidence="7">XZYJ18</strain>
    </source>
</reference>
<evidence type="ECO:0000313" key="6">
    <source>
        <dbReference type="EMBL" id="MFC4560998.1"/>
    </source>
</evidence>
<keyword evidence="5" id="KW-0414">Isoprene biosynthesis</keyword>
<feature type="binding site" evidence="5">
    <location>
        <position position="78"/>
    </location>
    <ligand>
        <name>isopentenyl diphosphate</name>
        <dbReference type="ChEBI" id="CHEBI:128769"/>
    </ligand>
</feature>
<dbReference type="NCBIfam" id="TIGR00216">
    <property type="entry name" value="ispH_lytB"/>
    <property type="match status" value="1"/>
</dbReference>
<dbReference type="Gene3D" id="3.40.50.11270">
    <property type="match status" value="1"/>
</dbReference>
<feature type="binding site" evidence="5">
    <location>
        <position position="128"/>
    </location>
    <ligand>
        <name>isopentenyl diphosphate</name>
        <dbReference type="ChEBI" id="CHEBI:128769"/>
    </ligand>
</feature>
<feature type="binding site" evidence="5">
    <location>
        <position position="168"/>
    </location>
    <ligand>
        <name>(2E)-4-hydroxy-3-methylbut-2-enyl diphosphate</name>
        <dbReference type="ChEBI" id="CHEBI:128753"/>
    </ligand>
</feature>
<comment type="pathway">
    <text evidence="5">Isoprenoid biosynthesis; dimethylallyl diphosphate biosynthesis; dimethylallyl diphosphate from (2E)-4-hydroxy-3-methylbutenyl diphosphate: step 1/1.</text>
</comment>
<keyword evidence="1 5" id="KW-0004">4Fe-4S</keyword>
<dbReference type="GO" id="GO:0051745">
    <property type="term" value="F:4-hydroxy-3-methylbut-2-enyl diphosphate reductase activity"/>
    <property type="evidence" value="ECO:0007669"/>
    <property type="project" value="UniProtKB-EC"/>
</dbReference>
<keyword evidence="2 5" id="KW-0479">Metal-binding</keyword>
<comment type="cofactor">
    <cofactor evidence="5">
        <name>[4Fe-4S] cluster</name>
        <dbReference type="ChEBI" id="CHEBI:49883"/>
    </cofactor>
    <text evidence="5">Binds 1 [4Fe-4S] cluster per subunit.</text>
</comment>
<feature type="binding site" evidence="5">
    <location>
        <position position="45"/>
    </location>
    <ligand>
        <name>dimethylallyl diphosphate</name>
        <dbReference type="ChEBI" id="CHEBI:57623"/>
    </ligand>
</feature>
<dbReference type="InterPro" id="IPR003451">
    <property type="entry name" value="LytB/IspH"/>
</dbReference>
<feature type="binding site" evidence="5">
    <location>
        <position position="270"/>
    </location>
    <ligand>
        <name>isopentenyl diphosphate</name>
        <dbReference type="ChEBI" id="CHEBI:128769"/>
    </ligand>
</feature>
<keyword evidence="4 5" id="KW-0411">Iron-sulfur</keyword>